<accession>A0ABQ6KB57</accession>
<evidence type="ECO:0000313" key="15">
    <source>
        <dbReference type="Proteomes" id="UP001157034"/>
    </source>
</evidence>
<feature type="transmembrane region" description="Helical" evidence="12">
    <location>
        <begin position="176"/>
        <end position="197"/>
    </location>
</feature>
<dbReference type="Proteomes" id="UP001157034">
    <property type="component" value="Unassembled WGS sequence"/>
</dbReference>
<evidence type="ECO:0000256" key="12">
    <source>
        <dbReference type="SAM" id="Phobius"/>
    </source>
</evidence>
<evidence type="ECO:0000256" key="1">
    <source>
        <dbReference type="ARBA" id="ARBA00004141"/>
    </source>
</evidence>
<dbReference type="EMBL" id="BSVB01000001">
    <property type="protein sequence ID" value="GMA93179.1"/>
    <property type="molecule type" value="Genomic_DNA"/>
</dbReference>
<keyword evidence="7" id="KW-0408">Iron</keyword>
<feature type="transmembrane region" description="Helical" evidence="12">
    <location>
        <begin position="249"/>
        <end position="268"/>
    </location>
</feature>
<evidence type="ECO:0000256" key="5">
    <source>
        <dbReference type="ARBA" id="ARBA00022989"/>
    </source>
</evidence>
<comment type="caution">
    <text evidence="14">The sequence shown here is derived from an EMBL/GenBank/DDBJ whole genome shotgun (WGS) entry which is preliminary data.</text>
</comment>
<keyword evidence="5 12" id="KW-1133">Transmembrane helix</keyword>
<dbReference type="PANTHER" id="PTHR35457">
    <property type="entry name" value="HEME A SYNTHASE"/>
    <property type="match status" value="1"/>
</dbReference>
<evidence type="ECO:0000256" key="7">
    <source>
        <dbReference type="ARBA" id="ARBA00023004"/>
    </source>
</evidence>
<feature type="transmembrane region" description="Helical" evidence="12">
    <location>
        <begin position="80"/>
        <end position="98"/>
    </location>
</feature>
<keyword evidence="6" id="KW-0560">Oxidoreductase</keyword>
<evidence type="ECO:0000256" key="2">
    <source>
        <dbReference type="ARBA" id="ARBA00022475"/>
    </source>
</evidence>
<evidence type="ECO:0000256" key="9">
    <source>
        <dbReference type="ARBA" id="ARBA00023136"/>
    </source>
</evidence>
<dbReference type="InterPro" id="IPR050450">
    <property type="entry name" value="COX15/CtaA_HemeA_synthase"/>
</dbReference>
<feature type="transmembrane region" description="Helical" evidence="12">
    <location>
        <begin position="274"/>
        <end position="295"/>
    </location>
</feature>
<evidence type="ECO:0000256" key="10">
    <source>
        <dbReference type="ARBA" id="ARBA00023157"/>
    </source>
</evidence>
<reference evidence="15" key="2">
    <citation type="journal article" date="2019" name="Int. J. Syst. Evol. Microbiol.">
        <title>The Global Catalogue of Microorganisms (GCM) 10K type strain sequencing project: providing services to taxonomists for standard genome sequencing and annotation.</title>
        <authorList>
            <consortium name="The Broad Institute Genomics Platform"/>
            <consortium name="The Broad Institute Genome Sequencing Center for Infectious Disease"/>
            <person name="Wu L."/>
            <person name="Ma J."/>
        </authorList>
    </citation>
    <scope>NUCLEOTIDE SEQUENCE [LARGE SCALE GENOMIC DNA]</scope>
    <source>
        <strain evidence="15">NBRC 108894</strain>
    </source>
</reference>
<keyword evidence="8" id="KW-0350">Heme biosynthesis</keyword>
<keyword evidence="9 12" id="KW-0472">Membrane</keyword>
<evidence type="ECO:0000256" key="11">
    <source>
        <dbReference type="ARBA" id="ARBA00023444"/>
    </source>
</evidence>
<gene>
    <name evidence="13" type="ORF">GCM10025881_00030</name>
    <name evidence="14" type="ORF">GCM10025881_39110</name>
</gene>
<reference evidence="14" key="1">
    <citation type="journal article" date="2014" name="Int. J. Syst. Evol. Microbiol.">
        <title>Complete genome of a new Firmicutes species belonging to the dominant human colonic microbiota ('Ruminococcus bicirculans') reveals two chromosomes and a selective capacity to utilize plant glucans.</title>
        <authorList>
            <consortium name="NISC Comparative Sequencing Program"/>
            <person name="Wegmann U."/>
            <person name="Louis P."/>
            <person name="Goesmann A."/>
            <person name="Henrissat B."/>
            <person name="Duncan S.H."/>
            <person name="Flint H.J."/>
        </authorList>
    </citation>
    <scope>NUCLEOTIDE SEQUENCE</scope>
    <source>
        <strain evidence="14">NBRC 108894</strain>
    </source>
</reference>
<keyword evidence="4" id="KW-0479">Metal-binding</keyword>
<evidence type="ECO:0000256" key="3">
    <source>
        <dbReference type="ARBA" id="ARBA00022692"/>
    </source>
</evidence>
<keyword evidence="15" id="KW-1185">Reference proteome</keyword>
<proteinExistence type="predicted"/>
<feature type="transmembrane region" description="Helical" evidence="12">
    <location>
        <begin position="21"/>
        <end position="43"/>
    </location>
</feature>
<keyword evidence="10" id="KW-1015">Disulfide bond</keyword>
<dbReference type="EMBL" id="BSVB01000001">
    <property type="protein sequence ID" value="GMA97087.1"/>
    <property type="molecule type" value="Genomic_DNA"/>
</dbReference>
<evidence type="ECO:0000313" key="14">
    <source>
        <dbReference type="EMBL" id="GMA97087.1"/>
    </source>
</evidence>
<sequence length="320" mass="33722">MSRIVTPFAWAASRWTLGPRALRWGTTAALVMSVVIVLGGAIVRVTSSGLGCSTWPTCDGHGVLVVPDTVHQLIEQSNRTLTGVLVVAVGWAIIAVRLQRPWDRALTRLAWSMFWLVIVNAVAGGITVLAGLNPWVVALHFVLAMALLATATLTWHRARWRGTPGAVVTPRARGMGWAVVVASAGLVIVGTIVTGAGPHSGDSTDLRHLVPRNGFDWGSVVWVHGLLAALVILLAVATLLLVPAARRRAIVFLVVLLLQGAVGLVQSLTALPELLVVIHVLGAALVWVGAIRVLLDADPALFPLRSAASAHVEVLDGGTE</sequence>
<protein>
    <submittedName>
        <fullName evidence="14">Cytochrome b561</fullName>
    </submittedName>
</protein>
<dbReference type="Pfam" id="PF02628">
    <property type="entry name" value="COX15-CtaA"/>
    <property type="match status" value="1"/>
</dbReference>
<evidence type="ECO:0000256" key="4">
    <source>
        <dbReference type="ARBA" id="ARBA00022723"/>
    </source>
</evidence>
<name>A0ABQ6KB57_9MICO</name>
<organism evidence="14 15">
    <name type="scientific">Pseudolysinimonas kribbensis</name>
    <dbReference type="NCBI Taxonomy" id="433641"/>
    <lineage>
        <taxon>Bacteria</taxon>
        <taxon>Bacillati</taxon>
        <taxon>Actinomycetota</taxon>
        <taxon>Actinomycetes</taxon>
        <taxon>Micrococcales</taxon>
        <taxon>Microbacteriaceae</taxon>
        <taxon>Pseudolysinimonas</taxon>
    </lineage>
</organism>
<evidence type="ECO:0000256" key="6">
    <source>
        <dbReference type="ARBA" id="ARBA00023002"/>
    </source>
</evidence>
<feature type="transmembrane region" description="Helical" evidence="12">
    <location>
        <begin position="217"/>
        <end position="242"/>
    </location>
</feature>
<dbReference type="InterPro" id="IPR003780">
    <property type="entry name" value="COX15/CtaA_fam"/>
</dbReference>
<keyword evidence="2" id="KW-1003">Cell membrane</keyword>
<dbReference type="PANTHER" id="PTHR35457:SF1">
    <property type="entry name" value="HEME A SYNTHASE"/>
    <property type="match status" value="1"/>
</dbReference>
<keyword evidence="3 12" id="KW-0812">Transmembrane</keyword>
<reference evidence="14" key="3">
    <citation type="submission" date="2023-02" db="EMBL/GenBank/DDBJ databases">
        <authorList>
            <person name="Sun Q."/>
            <person name="Mori K."/>
        </authorList>
    </citation>
    <scope>NUCLEOTIDE SEQUENCE</scope>
    <source>
        <strain evidence="14">NBRC 108894</strain>
    </source>
</reference>
<comment type="subcellular location">
    <subcellularLocation>
        <location evidence="1">Membrane</location>
        <topology evidence="1">Multi-pass membrane protein</topology>
    </subcellularLocation>
</comment>
<evidence type="ECO:0000256" key="8">
    <source>
        <dbReference type="ARBA" id="ARBA00023133"/>
    </source>
</evidence>
<dbReference type="RefSeq" id="WP_284251874.1">
    <property type="nucleotide sequence ID" value="NZ_BAAAQO010000004.1"/>
</dbReference>
<feature type="transmembrane region" description="Helical" evidence="12">
    <location>
        <begin position="110"/>
        <end position="129"/>
    </location>
</feature>
<comment type="pathway">
    <text evidence="11">Porphyrin-containing compound metabolism.</text>
</comment>
<evidence type="ECO:0000313" key="13">
    <source>
        <dbReference type="EMBL" id="GMA93179.1"/>
    </source>
</evidence>
<feature type="transmembrane region" description="Helical" evidence="12">
    <location>
        <begin position="135"/>
        <end position="155"/>
    </location>
</feature>